<keyword evidence="4" id="KW-0560">Oxidoreductase</keyword>
<dbReference type="GO" id="GO:0071949">
    <property type="term" value="F:FAD binding"/>
    <property type="evidence" value="ECO:0007669"/>
    <property type="project" value="InterPro"/>
</dbReference>
<comment type="caution">
    <text evidence="4">The sequence shown here is derived from an EMBL/GenBank/DDBJ whole genome shotgun (WGS) entry which is preliminary data.</text>
</comment>
<dbReference type="Gene3D" id="3.40.30.120">
    <property type="match status" value="1"/>
</dbReference>
<reference evidence="4 5" key="1">
    <citation type="submission" date="2019-02" db="EMBL/GenBank/DDBJ databases">
        <title>High diversity of culturable Acinetobacter species in natural soil and water ecosystems.</title>
        <authorList>
            <person name="Radolfova-Krizova L."/>
            <person name="Nemec A."/>
        </authorList>
    </citation>
    <scope>NUCLEOTIDE SEQUENCE [LARGE SCALE GENOMIC DNA]</scope>
    <source>
        <strain evidence="4 5">ANC 4281</strain>
    </source>
</reference>
<dbReference type="PRINTS" id="PR00420">
    <property type="entry name" value="RNGMNOXGNASE"/>
</dbReference>
<dbReference type="Gene3D" id="3.50.50.60">
    <property type="entry name" value="FAD/NAD(P)-binding domain"/>
    <property type="match status" value="1"/>
</dbReference>
<dbReference type="GO" id="GO:0016709">
    <property type="term" value="F:oxidoreductase activity, acting on paired donors, with incorporation or reduction of molecular oxygen, NAD(P)H as one donor, and incorporation of one atom of oxygen"/>
    <property type="evidence" value="ECO:0007669"/>
    <property type="project" value="UniProtKB-ARBA"/>
</dbReference>
<dbReference type="PANTHER" id="PTHR43004:SF8">
    <property type="entry name" value="FAD-BINDING DOMAIN-CONTAINING PROTEIN-RELATED"/>
    <property type="match status" value="1"/>
</dbReference>
<dbReference type="AlphaFoldDB" id="A0A4R0EP51"/>
<accession>A0A4R0EP51</accession>
<evidence type="ECO:0000256" key="1">
    <source>
        <dbReference type="ARBA" id="ARBA00022630"/>
    </source>
</evidence>
<dbReference type="Pfam" id="PF01494">
    <property type="entry name" value="FAD_binding_3"/>
    <property type="match status" value="1"/>
</dbReference>
<dbReference type="OrthoDB" id="8672648at2"/>
<keyword evidence="1" id="KW-0285">Flavoprotein</keyword>
<dbReference type="RefSeq" id="WP_131270764.1">
    <property type="nucleotide sequence ID" value="NZ_SJOA01000004.1"/>
</dbReference>
<dbReference type="EMBL" id="SJOA01000004">
    <property type="protein sequence ID" value="TCB60628.1"/>
    <property type="molecule type" value="Genomic_DNA"/>
</dbReference>
<dbReference type="Proteomes" id="UP000291380">
    <property type="component" value="Unassembled WGS sequence"/>
</dbReference>
<protein>
    <submittedName>
        <fullName evidence="4">2,4-dichlorophenol 6-monooxygenase</fullName>
    </submittedName>
</protein>
<dbReference type="Gene3D" id="3.30.9.10">
    <property type="entry name" value="D-Amino Acid Oxidase, subunit A, domain 2"/>
    <property type="match status" value="1"/>
</dbReference>
<dbReference type="PANTHER" id="PTHR43004">
    <property type="entry name" value="TRK SYSTEM POTASSIUM UPTAKE PROTEIN"/>
    <property type="match status" value="1"/>
</dbReference>
<evidence type="ECO:0000256" key="2">
    <source>
        <dbReference type="ARBA" id="ARBA00022827"/>
    </source>
</evidence>
<dbReference type="SUPFAM" id="SSF51905">
    <property type="entry name" value="FAD/NAD(P)-binding domain"/>
    <property type="match status" value="1"/>
</dbReference>
<sequence>MSNQPFDTDVVVIGTGPAGATTALALATYGISVRFYTQFNGLANSPRAHITNQRAVEVLREFDLEEEAKSRATLWQHMGESMITTSLIGEEIARIQAWGTGDLRHGDYVKGSPSPLFDLVQPEMEALLVKHAVARGANLFYNTEYLDHEQDDTGVTVWFLDRLENRKYSVRAKYLVGMDGARSKIVEKIGLPIEGHMARAGTTYVRFKADLSKYVQHRPSILHWIVNPAAGFGEIGMGLLRAISPWNDWIAGWGFDIAQGEPQYTPEQIIQRIHTFIGTDDVDIEVQNVSAWYVNQAFAKHYSVGRVFCGGDAVHRHPPSSGLGSNTCIQDAFNLAWKLAFVIKDWAKADLLSSYSDERVPVGQQIVARANQSRMDYKHLKDVFGFDQGIATIQQLLDRLNAATADAAELRLQLNHALEIKNFEFNAQGVELNQRYQSVAVVLDDECDEQWQADPQLYLQATSRPGAKIPHCWLIDDAKNGQKVSTLDIVGNGKLTLVTGLSGTAWKQAAVQLDLPYLNVVTIGQEVKDVYGIWQKTCEIAEAGMLLVRPDGYVAWRHQEALYDDAQALQKLTHVLEQMNYKIA</sequence>
<evidence type="ECO:0000313" key="5">
    <source>
        <dbReference type="Proteomes" id="UP000291380"/>
    </source>
</evidence>
<evidence type="ECO:0000259" key="3">
    <source>
        <dbReference type="Pfam" id="PF01494"/>
    </source>
</evidence>
<keyword evidence="4" id="KW-0503">Monooxygenase</keyword>
<keyword evidence="2" id="KW-0274">FAD</keyword>
<feature type="domain" description="FAD-binding" evidence="3">
    <location>
        <begin position="7"/>
        <end position="370"/>
    </location>
</feature>
<dbReference type="Pfam" id="PF21274">
    <property type="entry name" value="Rng_hyd_C"/>
    <property type="match status" value="1"/>
</dbReference>
<proteinExistence type="predicted"/>
<dbReference type="InterPro" id="IPR050641">
    <property type="entry name" value="RIFMO-like"/>
</dbReference>
<gene>
    <name evidence="4" type="ORF">E0H85_04970</name>
</gene>
<dbReference type="InterPro" id="IPR002938">
    <property type="entry name" value="FAD-bd"/>
</dbReference>
<name>A0A4R0EP51_9GAMM</name>
<dbReference type="InterPro" id="IPR036188">
    <property type="entry name" value="FAD/NAD-bd_sf"/>
</dbReference>
<organism evidence="4 5">
    <name type="scientific">Acinetobacter terrae</name>
    <dbReference type="NCBI Taxonomy" id="2731247"/>
    <lineage>
        <taxon>Bacteria</taxon>
        <taxon>Pseudomonadati</taxon>
        <taxon>Pseudomonadota</taxon>
        <taxon>Gammaproteobacteria</taxon>
        <taxon>Moraxellales</taxon>
        <taxon>Moraxellaceae</taxon>
        <taxon>Acinetobacter</taxon>
        <taxon>Acinetobacter Taxon 24</taxon>
    </lineage>
</organism>
<evidence type="ECO:0000313" key="4">
    <source>
        <dbReference type="EMBL" id="TCB60628.1"/>
    </source>
</evidence>